<dbReference type="PANTHER" id="PTHR30204">
    <property type="entry name" value="REDOX-CYCLING DRUG-SENSING TRANSCRIPTIONAL ACTIVATOR SOXR"/>
    <property type="match status" value="1"/>
</dbReference>
<dbReference type="CDD" id="cd01106">
    <property type="entry name" value="HTH_TipAL-Mta"/>
    <property type="match status" value="1"/>
</dbReference>
<proteinExistence type="predicted"/>
<evidence type="ECO:0000256" key="3">
    <source>
        <dbReference type="ARBA" id="ARBA00023159"/>
    </source>
</evidence>
<feature type="compositionally biased region" description="Low complexity" evidence="5">
    <location>
        <begin position="275"/>
        <end position="285"/>
    </location>
</feature>
<dbReference type="InterPro" id="IPR047057">
    <property type="entry name" value="MerR_fam"/>
</dbReference>
<dbReference type="PRINTS" id="PR00040">
    <property type="entry name" value="HTHMERR"/>
</dbReference>
<evidence type="ECO:0000259" key="6">
    <source>
        <dbReference type="PROSITE" id="PS50937"/>
    </source>
</evidence>
<keyword evidence="2" id="KW-0238">DNA-binding</keyword>
<dbReference type="SUPFAM" id="SSF46955">
    <property type="entry name" value="Putative DNA-binding domain"/>
    <property type="match status" value="1"/>
</dbReference>
<protein>
    <submittedName>
        <fullName evidence="7">MerR family transcriptional regulator</fullName>
    </submittedName>
</protein>
<dbReference type="InterPro" id="IPR012925">
    <property type="entry name" value="TipAS_dom"/>
</dbReference>
<dbReference type="EMBL" id="BAAAPE010000007">
    <property type="protein sequence ID" value="GAA2074206.1"/>
    <property type="molecule type" value="Genomic_DNA"/>
</dbReference>
<keyword evidence="1" id="KW-0805">Transcription regulation</keyword>
<dbReference type="SUPFAM" id="SSF89082">
    <property type="entry name" value="Antibiotic binding domain of TipA-like multidrug resistance regulators"/>
    <property type="match status" value="1"/>
</dbReference>
<feature type="domain" description="HTH merR-type" evidence="6">
    <location>
        <begin position="23"/>
        <end position="92"/>
    </location>
</feature>
<evidence type="ECO:0000256" key="1">
    <source>
        <dbReference type="ARBA" id="ARBA00023015"/>
    </source>
</evidence>
<dbReference type="InterPro" id="IPR009061">
    <property type="entry name" value="DNA-bd_dom_put_sf"/>
</dbReference>
<evidence type="ECO:0000256" key="5">
    <source>
        <dbReference type="SAM" id="MobiDB-lite"/>
    </source>
</evidence>
<dbReference type="Pfam" id="PF13411">
    <property type="entry name" value="MerR_1"/>
    <property type="match status" value="1"/>
</dbReference>
<organism evidence="7 8">
    <name type="scientific">Streptomyces albiaxialis</name>
    <dbReference type="NCBI Taxonomy" id="329523"/>
    <lineage>
        <taxon>Bacteria</taxon>
        <taxon>Bacillati</taxon>
        <taxon>Actinomycetota</taxon>
        <taxon>Actinomycetes</taxon>
        <taxon>Kitasatosporales</taxon>
        <taxon>Streptomycetaceae</taxon>
        <taxon>Streptomyces</taxon>
    </lineage>
</organism>
<accession>A0ABN2VVI0</accession>
<dbReference type="Gene3D" id="1.10.1660.10">
    <property type="match status" value="1"/>
</dbReference>
<dbReference type="RefSeq" id="WP_344527689.1">
    <property type="nucleotide sequence ID" value="NZ_BAAAPE010000007.1"/>
</dbReference>
<sequence>MTDAREEPPAGPPPEPPAGGSRLLTVGRAAALVGVSVKTLHHWDAIGLVRPSGRTRAGYRLYADEDIARVHQVLVHRETGLPLAEIGRLLDAPDTDARGRLRRQREQLVERVARLEKMIGAVDRMLEASRRGMRLTPRQQVEIFGDDWRPDWTDEAEERWGGSAQWAQYAERAAAKSPEDWKEIAARTEELNADFAAALRAGAAPGSEAANALAERHRALMSTYFDCTHAMQVCLAREFTGEGRFAAYYDAMEPGLGAWLRGTVDANARAHGTDPETATWPEPGETGTGETGTGTSDIPSPEAYKK</sequence>
<name>A0ABN2VVI0_9ACTN</name>
<dbReference type="PROSITE" id="PS50937">
    <property type="entry name" value="HTH_MERR_2"/>
    <property type="match status" value="1"/>
</dbReference>
<feature type="region of interest" description="Disordered" evidence="5">
    <location>
        <begin position="269"/>
        <end position="306"/>
    </location>
</feature>
<dbReference type="PROSITE" id="PS00552">
    <property type="entry name" value="HTH_MERR_1"/>
    <property type="match status" value="1"/>
</dbReference>
<evidence type="ECO:0000256" key="2">
    <source>
        <dbReference type="ARBA" id="ARBA00023125"/>
    </source>
</evidence>
<dbReference type="SMART" id="SM00422">
    <property type="entry name" value="HTH_MERR"/>
    <property type="match status" value="1"/>
</dbReference>
<feature type="region of interest" description="Disordered" evidence="5">
    <location>
        <begin position="1"/>
        <end position="21"/>
    </location>
</feature>
<evidence type="ECO:0000313" key="8">
    <source>
        <dbReference type="Proteomes" id="UP001500016"/>
    </source>
</evidence>
<reference evidence="7 8" key="1">
    <citation type="journal article" date="2019" name="Int. J. Syst. Evol. Microbiol.">
        <title>The Global Catalogue of Microorganisms (GCM) 10K type strain sequencing project: providing services to taxonomists for standard genome sequencing and annotation.</title>
        <authorList>
            <consortium name="The Broad Institute Genomics Platform"/>
            <consortium name="The Broad Institute Genome Sequencing Center for Infectious Disease"/>
            <person name="Wu L."/>
            <person name="Ma J."/>
        </authorList>
    </citation>
    <scope>NUCLEOTIDE SEQUENCE [LARGE SCALE GENOMIC DNA]</scope>
    <source>
        <strain evidence="7 8">JCM 15478</strain>
    </source>
</reference>
<comment type="caution">
    <text evidence="7">The sequence shown here is derived from an EMBL/GenBank/DDBJ whole genome shotgun (WGS) entry which is preliminary data.</text>
</comment>
<keyword evidence="3" id="KW-0010">Activator</keyword>
<dbReference type="InterPro" id="IPR036244">
    <property type="entry name" value="TipA-like_antibiotic-bd"/>
</dbReference>
<keyword evidence="8" id="KW-1185">Reference proteome</keyword>
<keyword evidence="4" id="KW-0804">Transcription</keyword>
<dbReference type="PANTHER" id="PTHR30204:SF90">
    <property type="entry name" value="HTH-TYPE TRANSCRIPTIONAL ACTIVATOR MTA"/>
    <property type="match status" value="1"/>
</dbReference>
<dbReference type="InterPro" id="IPR000551">
    <property type="entry name" value="MerR-type_HTH_dom"/>
</dbReference>
<evidence type="ECO:0000313" key="7">
    <source>
        <dbReference type="EMBL" id="GAA2074206.1"/>
    </source>
</evidence>
<gene>
    <name evidence="7" type="ORF">GCM10009801_28000</name>
</gene>
<evidence type="ECO:0000256" key="4">
    <source>
        <dbReference type="ARBA" id="ARBA00023163"/>
    </source>
</evidence>
<dbReference type="Proteomes" id="UP001500016">
    <property type="component" value="Unassembled WGS sequence"/>
</dbReference>
<dbReference type="Pfam" id="PF07739">
    <property type="entry name" value="TipAS"/>
    <property type="match status" value="1"/>
</dbReference>
<dbReference type="Gene3D" id="1.10.490.50">
    <property type="entry name" value="Antibiotic binding domain of TipA-like multidrug resistance regulators"/>
    <property type="match status" value="1"/>
</dbReference>